<keyword evidence="2" id="KW-1185">Reference proteome</keyword>
<reference evidence="2" key="1">
    <citation type="submission" date="2017-10" db="EMBL/GenBank/DDBJ databases">
        <title>Rapid genome shrinkage in a self-fertile nematode reveals novel sperm competition proteins.</title>
        <authorList>
            <person name="Yin D."/>
            <person name="Schwarz E.M."/>
            <person name="Thomas C.G."/>
            <person name="Felde R.L."/>
            <person name="Korf I.F."/>
            <person name="Cutter A.D."/>
            <person name="Schartner C.M."/>
            <person name="Ralston E.J."/>
            <person name="Meyer B.J."/>
            <person name="Haag E.S."/>
        </authorList>
    </citation>
    <scope>NUCLEOTIDE SEQUENCE [LARGE SCALE GENOMIC DNA]</scope>
    <source>
        <strain evidence="2">JU1422</strain>
    </source>
</reference>
<evidence type="ECO:0000313" key="2">
    <source>
        <dbReference type="Proteomes" id="UP000230233"/>
    </source>
</evidence>
<dbReference type="EMBL" id="PDUG01000002">
    <property type="protein sequence ID" value="PIC48647.1"/>
    <property type="molecule type" value="Genomic_DNA"/>
</dbReference>
<dbReference type="Proteomes" id="UP000230233">
    <property type="component" value="Chromosome II"/>
</dbReference>
<dbReference type="AlphaFoldDB" id="A0A2G5VA93"/>
<comment type="caution">
    <text evidence="1">The sequence shown here is derived from an EMBL/GenBank/DDBJ whole genome shotgun (WGS) entry which is preliminary data.</text>
</comment>
<sequence length="118" mass="13689">MDLDDATYIATTHTVTINIFKLFLKFSIFSIIGCIPTDQSQRMERSRDQVTSYSPLRMTQFWKSADGSSMGATINYNCIQSSCPKNCHPILHMKKILIGNDMETYSTYRWYQKNPEEQ</sequence>
<accession>A0A2G5VA93</accession>
<evidence type="ECO:0000313" key="1">
    <source>
        <dbReference type="EMBL" id="PIC48647.1"/>
    </source>
</evidence>
<name>A0A2G5VA93_9PELO</name>
<proteinExistence type="predicted"/>
<protein>
    <submittedName>
        <fullName evidence="1">Uncharacterized protein</fullName>
    </submittedName>
</protein>
<organism evidence="1 2">
    <name type="scientific">Caenorhabditis nigoni</name>
    <dbReference type="NCBI Taxonomy" id="1611254"/>
    <lineage>
        <taxon>Eukaryota</taxon>
        <taxon>Metazoa</taxon>
        <taxon>Ecdysozoa</taxon>
        <taxon>Nematoda</taxon>
        <taxon>Chromadorea</taxon>
        <taxon>Rhabditida</taxon>
        <taxon>Rhabditina</taxon>
        <taxon>Rhabditomorpha</taxon>
        <taxon>Rhabditoidea</taxon>
        <taxon>Rhabditidae</taxon>
        <taxon>Peloderinae</taxon>
        <taxon>Caenorhabditis</taxon>
    </lineage>
</organism>
<gene>
    <name evidence="1" type="primary">Cnig_chr_II.g7545</name>
    <name evidence="1" type="ORF">B9Z55_007545</name>
</gene>